<dbReference type="GO" id="GO:0000981">
    <property type="term" value="F:DNA-binding transcription factor activity, RNA polymerase II-specific"/>
    <property type="evidence" value="ECO:0007669"/>
    <property type="project" value="InterPro"/>
</dbReference>
<dbReference type="GO" id="GO:0003677">
    <property type="term" value="F:DNA binding"/>
    <property type="evidence" value="ECO:0007669"/>
    <property type="project" value="UniProtKB-KW"/>
</dbReference>
<keyword evidence="2" id="KW-0238">DNA-binding</keyword>
<dbReference type="InterPro" id="IPR053175">
    <property type="entry name" value="DHMBA_Reg_Transcription_Factor"/>
</dbReference>
<keyword evidence="3" id="KW-0804">Transcription</keyword>
<keyword evidence="4" id="KW-0539">Nucleus</keyword>
<dbReference type="PROSITE" id="PS50048">
    <property type="entry name" value="ZN2_CY6_FUNGAL_2"/>
    <property type="match status" value="1"/>
</dbReference>
<dbReference type="GO" id="GO:0008270">
    <property type="term" value="F:zinc ion binding"/>
    <property type="evidence" value="ECO:0007669"/>
    <property type="project" value="InterPro"/>
</dbReference>
<dbReference type="SUPFAM" id="SSF57701">
    <property type="entry name" value="Zn2/Cys6 DNA-binding domain"/>
    <property type="match status" value="1"/>
</dbReference>
<name>A0A8H3NR03_9EURO</name>
<evidence type="ECO:0000259" key="5">
    <source>
        <dbReference type="PROSITE" id="PS50048"/>
    </source>
</evidence>
<evidence type="ECO:0000256" key="2">
    <source>
        <dbReference type="ARBA" id="ARBA00023125"/>
    </source>
</evidence>
<dbReference type="EMBL" id="BLKC01000023">
    <property type="protein sequence ID" value="GFF34497.1"/>
    <property type="molecule type" value="Genomic_DNA"/>
</dbReference>
<dbReference type="SMART" id="SM00066">
    <property type="entry name" value="GAL4"/>
    <property type="match status" value="1"/>
</dbReference>
<dbReference type="InterPro" id="IPR036864">
    <property type="entry name" value="Zn2-C6_fun-type_DNA-bd_sf"/>
</dbReference>
<evidence type="ECO:0000313" key="6">
    <source>
        <dbReference type="EMBL" id="GFF34497.1"/>
    </source>
</evidence>
<reference evidence="6 7" key="1">
    <citation type="submission" date="2020-01" db="EMBL/GenBank/DDBJ databases">
        <title>Draft genome sequence of Aspergillus udagawae IFM 46972.</title>
        <authorList>
            <person name="Takahashi H."/>
            <person name="Yaguchi T."/>
        </authorList>
    </citation>
    <scope>NUCLEOTIDE SEQUENCE [LARGE SCALE GENOMIC DNA]</scope>
    <source>
        <strain evidence="6 7">IFM 46972</strain>
    </source>
</reference>
<protein>
    <recommendedName>
        <fullName evidence="5">Zn(2)-C6 fungal-type domain-containing protein</fullName>
    </recommendedName>
</protein>
<accession>A0A8H3NR03</accession>
<evidence type="ECO:0000256" key="4">
    <source>
        <dbReference type="ARBA" id="ARBA00023242"/>
    </source>
</evidence>
<sequence length="504" mass="56502">MVYLGPSRGCETCKRRRKKCDKTRPSCLRCQKSNRTCGGYQEQASRAMIFQQNYTQTTTRTDYLAAVKPFARRCSLPVRAPYPGTDILPDDATPKEVSEEDVVEFAVRGFFYDFTVSSLDSISASVGFLKNLELQVQRKGLDSVLGKACTMISYANNARKLRRPSFTTKAEMMYHELLRYLAKEISRPGFVRERSELTQLASLMGLYEVVMADETRLAQIDVHARGLAGMLQVENSPLGFVWGVISRYSVSPSANMLDPSLVRSPHSVSSLGPLHDILLEIYPLKMEAERVLADLELTEPYAHTLRQRASILNNRLAQWEASVAPESRPITISHVPSSSDLYIEVGHWPGSLHMYIDLRAAAIFNISRVARCYLLDMISRLKAMQPDEEDDDQEKSKAVQLIQDFTSSIPYHLVEDLHSFSANVQRGNTIEQPGRAVGGLLLIYPLYIASQLSIVPLELQDYFKRCLVWIGQNMGLGYASLLAKTHFHIGDLAAGCMIVYGGLL</sequence>
<dbReference type="InterPro" id="IPR001138">
    <property type="entry name" value="Zn2Cys6_DnaBD"/>
</dbReference>
<comment type="caution">
    <text evidence="6">The sequence shown here is derived from an EMBL/GenBank/DDBJ whole genome shotgun (WGS) entry which is preliminary data.</text>
</comment>
<feature type="domain" description="Zn(2)-C6 fungal-type" evidence="5">
    <location>
        <begin position="9"/>
        <end position="37"/>
    </location>
</feature>
<dbReference type="Gene3D" id="4.10.240.10">
    <property type="entry name" value="Zn(2)-C6 fungal-type DNA-binding domain"/>
    <property type="match status" value="1"/>
</dbReference>
<evidence type="ECO:0000313" key="7">
    <source>
        <dbReference type="Proteomes" id="UP000465221"/>
    </source>
</evidence>
<dbReference type="PROSITE" id="PS00463">
    <property type="entry name" value="ZN2_CY6_FUNGAL_1"/>
    <property type="match status" value="1"/>
</dbReference>
<dbReference type="PANTHER" id="PTHR38791:SF5">
    <property type="entry name" value="TRANSCRIPTION FACTOR DBAG-RELATED"/>
    <property type="match status" value="1"/>
</dbReference>
<proteinExistence type="predicted"/>
<dbReference type="Pfam" id="PF00172">
    <property type="entry name" value="Zn_clus"/>
    <property type="match status" value="1"/>
</dbReference>
<dbReference type="Proteomes" id="UP000465221">
    <property type="component" value="Unassembled WGS sequence"/>
</dbReference>
<evidence type="ECO:0000256" key="1">
    <source>
        <dbReference type="ARBA" id="ARBA00023015"/>
    </source>
</evidence>
<dbReference type="AlphaFoldDB" id="A0A8H3NR03"/>
<keyword evidence="1" id="KW-0805">Transcription regulation</keyword>
<dbReference type="PANTHER" id="PTHR38791">
    <property type="entry name" value="ZN(II)2CYS6 TRANSCRIPTION FACTOR (EUROFUNG)-RELATED-RELATED"/>
    <property type="match status" value="1"/>
</dbReference>
<gene>
    <name evidence="6" type="ORF">IFM46972_04252</name>
</gene>
<evidence type="ECO:0000256" key="3">
    <source>
        <dbReference type="ARBA" id="ARBA00023163"/>
    </source>
</evidence>
<dbReference type="CDD" id="cd00067">
    <property type="entry name" value="GAL4"/>
    <property type="match status" value="1"/>
</dbReference>
<organism evidence="6 7">
    <name type="scientific">Aspergillus udagawae</name>
    <dbReference type="NCBI Taxonomy" id="91492"/>
    <lineage>
        <taxon>Eukaryota</taxon>
        <taxon>Fungi</taxon>
        <taxon>Dikarya</taxon>
        <taxon>Ascomycota</taxon>
        <taxon>Pezizomycotina</taxon>
        <taxon>Eurotiomycetes</taxon>
        <taxon>Eurotiomycetidae</taxon>
        <taxon>Eurotiales</taxon>
        <taxon>Aspergillaceae</taxon>
        <taxon>Aspergillus</taxon>
        <taxon>Aspergillus subgen. Fumigati</taxon>
    </lineage>
</organism>